<protein>
    <submittedName>
        <fullName evidence="3">Hsp70 nucleotide exchange factor like</fullName>
    </submittedName>
</protein>
<dbReference type="FunCoup" id="A0A2R6REM3">
    <property type="interactions" value="3324"/>
</dbReference>
<organism evidence="3 4">
    <name type="scientific">Actinidia chinensis var. chinensis</name>
    <name type="common">Chinese soft-hair kiwi</name>
    <dbReference type="NCBI Taxonomy" id="1590841"/>
    <lineage>
        <taxon>Eukaryota</taxon>
        <taxon>Viridiplantae</taxon>
        <taxon>Streptophyta</taxon>
        <taxon>Embryophyta</taxon>
        <taxon>Tracheophyta</taxon>
        <taxon>Spermatophyta</taxon>
        <taxon>Magnoliopsida</taxon>
        <taxon>eudicotyledons</taxon>
        <taxon>Gunneridae</taxon>
        <taxon>Pentapetalae</taxon>
        <taxon>asterids</taxon>
        <taxon>Ericales</taxon>
        <taxon>Actinidiaceae</taxon>
        <taxon>Actinidia</taxon>
    </lineage>
</organism>
<dbReference type="InterPro" id="IPR050693">
    <property type="entry name" value="Hsp70_NEF-Inhibitors"/>
</dbReference>
<dbReference type="InterPro" id="IPR011989">
    <property type="entry name" value="ARM-like"/>
</dbReference>
<dbReference type="Gramene" id="PSS27016">
    <property type="protein sequence ID" value="PSS27016"/>
    <property type="gene ID" value="CEY00_Acc08311"/>
</dbReference>
<evidence type="ECO:0000256" key="1">
    <source>
        <dbReference type="SAM" id="Phobius"/>
    </source>
</evidence>
<dbReference type="PANTHER" id="PTHR19316">
    <property type="entry name" value="PROTEIN FOLDING REGULATOR"/>
    <property type="match status" value="1"/>
</dbReference>
<evidence type="ECO:0000313" key="3">
    <source>
        <dbReference type="EMBL" id="PSS27016.1"/>
    </source>
</evidence>
<dbReference type="GO" id="GO:0000774">
    <property type="term" value="F:adenyl-nucleotide exchange factor activity"/>
    <property type="evidence" value="ECO:0007669"/>
    <property type="project" value="TreeGrafter"/>
</dbReference>
<dbReference type="Pfam" id="PF08609">
    <property type="entry name" value="Fes1"/>
    <property type="match status" value="1"/>
</dbReference>
<dbReference type="InterPro" id="IPR013918">
    <property type="entry name" value="Nucleotide_exch_fac_Fes1"/>
</dbReference>
<keyword evidence="4" id="KW-1185">Reference proteome</keyword>
<name>A0A2R6REM3_ACTCC</name>
<dbReference type="SUPFAM" id="SSF48371">
    <property type="entry name" value="ARM repeat"/>
    <property type="match status" value="1"/>
</dbReference>
<reference evidence="4" key="2">
    <citation type="journal article" date="2018" name="BMC Genomics">
        <title>A manually annotated Actinidia chinensis var. chinensis (kiwifruit) genome highlights the challenges associated with draft genomes and gene prediction in plants.</title>
        <authorList>
            <person name="Pilkington S.M."/>
            <person name="Crowhurst R."/>
            <person name="Hilario E."/>
            <person name="Nardozza S."/>
            <person name="Fraser L."/>
            <person name="Peng Y."/>
            <person name="Gunaseelan K."/>
            <person name="Simpson R."/>
            <person name="Tahir J."/>
            <person name="Deroles S.C."/>
            <person name="Templeton K."/>
            <person name="Luo Z."/>
            <person name="Davy M."/>
            <person name="Cheng C."/>
            <person name="McNeilage M."/>
            <person name="Scaglione D."/>
            <person name="Liu Y."/>
            <person name="Zhang Q."/>
            <person name="Datson P."/>
            <person name="De Silva N."/>
            <person name="Gardiner S.E."/>
            <person name="Bassett H."/>
            <person name="Chagne D."/>
            <person name="McCallum J."/>
            <person name="Dzierzon H."/>
            <person name="Deng C."/>
            <person name="Wang Y.Y."/>
            <person name="Barron L."/>
            <person name="Manako K."/>
            <person name="Bowen J."/>
            <person name="Foster T.M."/>
            <person name="Erridge Z.A."/>
            <person name="Tiffin H."/>
            <person name="Waite C.N."/>
            <person name="Davies K.M."/>
            <person name="Grierson E.P."/>
            <person name="Laing W.A."/>
            <person name="Kirk R."/>
            <person name="Chen X."/>
            <person name="Wood M."/>
            <person name="Montefiori M."/>
            <person name="Brummell D.A."/>
            <person name="Schwinn K.E."/>
            <person name="Catanach A."/>
            <person name="Fullerton C."/>
            <person name="Li D."/>
            <person name="Meiyalaghan S."/>
            <person name="Nieuwenhuizen N."/>
            <person name="Read N."/>
            <person name="Prakash R."/>
            <person name="Hunter D."/>
            <person name="Zhang H."/>
            <person name="McKenzie M."/>
            <person name="Knabel M."/>
            <person name="Harris A."/>
            <person name="Allan A.C."/>
            <person name="Gleave A."/>
            <person name="Chen A."/>
            <person name="Janssen B.J."/>
            <person name="Plunkett B."/>
            <person name="Ampomah-Dwamena C."/>
            <person name="Voogd C."/>
            <person name="Leif D."/>
            <person name="Lafferty D."/>
            <person name="Souleyre E.J.F."/>
            <person name="Varkonyi-Gasic E."/>
            <person name="Gambi F."/>
            <person name="Hanley J."/>
            <person name="Yao J.L."/>
            <person name="Cheung J."/>
            <person name="David K.M."/>
            <person name="Warren B."/>
            <person name="Marsh K."/>
            <person name="Snowden K.C."/>
            <person name="Lin-Wang K."/>
            <person name="Brian L."/>
            <person name="Martinez-Sanchez M."/>
            <person name="Wang M."/>
            <person name="Ileperuma N."/>
            <person name="Macnee N."/>
            <person name="Campin R."/>
            <person name="McAtee P."/>
            <person name="Drummond R.S.M."/>
            <person name="Espley R.V."/>
            <person name="Ireland H.S."/>
            <person name="Wu R."/>
            <person name="Atkinson R.G."/>
            <person name="Karunairetnam S."/>
            <person name="Bulley S."/>
            <person name="Chunkath S."/>
            <person name="Hanley Z."/>
            <person name="Storey R."/>
            <person name="Thrimawithana A.H."/>
            <person name="Thomson S."/>
            <person name="David C."/>
            <person name="Testolin R."/>
            <person name="Huang H."/>
            <person name="Hellens R.P."/>
            <person name="Schaffer R.J."/>
        </authorList>
    </citation>
    <scope>NUCLEOTIDE SEQUENCE [LARGE SCALE GENOMIC DNA]</scope>
    <source>
        <strain evidence="4">cv. Red5</strain>
    </source>
</reference>
<sequence length="396" mass="44584">MEKRSVAIWIWVWVWVLLVMTVGIGTMRAEGVNKSVSGGLFWSTTKEEGDLVRKAESEESTAVFNENDDIDGGFPSLDGMLQWAIGHSDPAKLKETAESVQQLSSDKLKIRQLEIKELMERLKMPSDAQLMRIAIEDLNNISLPLEDHRHALQELLVLVEPIDNANDLHKLGGLAIIIRELNNPDSEIRTTSAWILGKASQNNPVIQKQVLELGGLTKLMKMVKSSFLEEARKALYAVSALIRNNLDGQELFYAEAGDLMLQEILSNSSIDITLRRKSVFLVADLAESQLGTRNKAEVPFFSNSFFLKSVVELTASTDLDLQEKALVAIKNLLQLRTTDALVFKDFCELDGALERMKQQLLAEEYQRDYAMEIESLRREVELIFHGKLEKVTQVPT</sequence>
<proteinExistence type="predicted"/>
<keyword evidence="1" id="KW-0472">Membrane</keyword>
<keyword evidence="1" id="KW-0812">Transmembrane</keyword>
<dbReference type="OMA" id="HRDYAMD"/>
<accession>A0A2R6REM3</accession>
<dbReference type="EMBL" id="NKQK01000007">
    <property type="protein sequence ID" value="PSS27016.1"/>
    <property type="molecule type" value="Genomic_DNA"/>
</dbReference>
<feature type="domain" description="Nucleotide exchange factor Fes1" evidence="2">
    <location>
        <begin position="77"/>
        <end position="168"/>
    </location>
</feature>
<gene>
    <name evidence="3" type="ORF">CEY00_Acc08311</name>
</gene>
<comment type="caution">
    <text evidence="3">The sequence shown here is derived from an EMBL/GenBank/DDBJ whole genome shotgun (WGS) entry which is preliminary data.</text>
</comment>
<feature type="transmembrane region" description="Helical" evidence="1">
    <location>
        <begin position="6"/>
        <end position="25"/>
    </location>
</feature>
<dbReference type="GO" id="GO:0005783">
    <property type="term" value="C:endoplasmic reticulum"/>
    <property type="evidence" value="ECO:0007669"/>
    <property type="project" value="TreeGrafter"/>
</dbReference>
<dbReference type="AlphaFoldDB" id="A0A2R6REM3"/>
<dbReference type="Proteomes" id="UP000241394">
    <property type="component" value="Chromosome LG7"/>
</dbReference>
<dbReference type="Gene3D" id="1.25.10.10">
    <property type="entry name" value="Leucine-rich Repeat Variant"/>
    <property type="match status" value="1"/>
</dbReference>
<dbReference type="PANTHER" id="PTHR19316:SF32">
    <property type="entry name" value="ARM REPEAT SUPERFAMILY PROTEIN"/>
    <property type="match status" value="1"/>
</dbReference>
<evidence type="ECO:0000313" key="4">
    <source>
        <dbReference type="Proteomes" id="UP000241394"/>
    </source>
</evidence>
<keyword evidence="1" id="KW-1133">Transmembrane helix</keyword>
<dbReference type="InParanoid" id="A0A2R6REM3"/>
<dbReference type="InterPro" id="IPR016024">
    <property type="entry name" value="ARM-type_fold"/>
</dbReference>
<evidence type="ECO:0000259" key="2">
    <source>
        <dbReference type="Pfam" id="PF08609"/>
    </source>
</evidence>
<reference evidence="3 4" key="1">
    <citation type="submission" date="2017-07" db="EMBL/GenBank/DDBJ databases">
        <title>An improved, manually edited Actinidia chinensis var. chinensis (kiwifruit) genome highlights the challenges associated with draft genomes and gene prediction in plants.</title>
        <authorList>
            <person name="Pilkington S."/>
            <person name="Crowhurst R."/>
            <person name="Hilario E."/>
            <person name="Nardozza S."/>
            <person name="Fraser L."/>
            <person name="Peng Y."/>
            <person name="Gunaseelan K."/>
            <person name="Simpson R."/>
            <person name="Tahir J."/>
            <person name="Deroles S."/>
            <person name="Templeton K."/>
            <person name="Luo Z."/>
            <person name="Davy M."/>
            <person name="Cheng C."/>
            <person name="Mcneilage M."/>
            <person name="Scaglione D."/>
            <person name="Liu Y."/>
            <person name="Zhang Q."/>
            <person name="Datson P."/>
            <person name="De Silva N."/>
            <person name="Gardiner S."/>
            <person name="Bassett H."/>
            <person name="Chagne D."/>
            <person name="Mccallum J."/>
            <person name="Dzierzon H."/>
            <person name="Deng C."/>
            <person name="Wang Y.-Y."/>
            <person name="Barron N."/>
            <person name="Manako K."/>
            <person name="Bowen J."/>
            <person name="Foster T."/>
            <person name="Erridge Z."/>
            <person name="Tiffin H."/>
            <person name="Waite C."/>
            <person name="Davies K."/>
            <person name="Grierson E."/>
            <person name="Laing W."/>
            <person name="Kirk R."/>
            <person name="Chen X."/>
            <person name="Wood M."/>
            <person name="Montefiori M."/>
            <person name="Brummell D."/>
            <person name="Schwinn K."/>
            <person name="Catanach A."/>
            <person name="Fullerton C."/>
            <person name="Li D."/>
            <person name="Meiyalaghan S."/>
            <person name="Nieuwenhuizen N."/>
            <person name="Read N."/>
            <person name="Prakash R."/>
            <person name="Hunter D."/>
            <person name="Zhang H."/>
            <person name="Mckenzie M."/>
            <person name="Knabel M."/>
            <person name="Harris A."/>
            <person name="Allan A."/>
            <person name="Chen A."/>
            <person name="Janssen B."/>
            <person name="Plunkett B."/>
            <person name="Dwamena C."/>
            <person name="Voogd C."/>
            <person name="Leif D."/>
            <person name="Lafferty D."/>
            <person name="Souleyre E."/>
            <person name="Varkonyi-Gasic E."/>
            <person name="Gambi F."/>
            <person name="Hanley J."/>
            <person name="Yao J.-L."/>
            <person name="Cheung J."/>
            <person name="David K."/>
            <person name="Warren B."/>
            <person name="Marsh K."/>
            <person name="Snowden K."/>
            <person name="Lin-Wang K."/>
            <person name="Brian L."/>
            <person name="Martinez-Sanchez M."/>
            <person name="Wang M."/>
            <person name="Ileperuma N."/>
            <person name="Macnee N."/>
            <person name="Campin R."/>
            <person name="Mcatee P."/>
            <person name="Drummond R."/>
            <person name="Espley R."/>
            <person name="Ireland H."/>
            <person name="Wu R."/>
            <person name="Atkinson R."/>
            <person name="Karunairetnam S."/>
            <person name="Bulley S."/>
            <person name="Chunkath S."/>
            <person name="Hanley Z."/>
            <person name="Storey R."/>
            <person name="Thrimawithana A."/>
            <person name="Thomson S."/>
            <person name="David C."/>
            <person name="Testolin R."/>
        </authorList>
    </citation>
    <scope>NUCLEOTIDE SEQUENCE [LARGE SCALE GENOMIC DNA]</scope>
    <source>
        <strain evidence="4">cv. Red5</strain>
        <tissue evidence="3">Young leaf</tissue>
    </source>
</reference>
<dbReference type="OrthoDB" id="10250458at2759"/>
<dbReference type="STRING" id="1590841.A0A2R6REM3"/>